<dbReference type="EMBL" id="MFFF01000030">
    <property type="protein sequence ID" value="OGE98551.1"/>
    <property type="molecule type" value="Genomic_DNA"/>
</dbReference>
<proteinExistence type="inferred from homology"/>
<dbReference type="InterPro" id="IPR006680">
    <property type="entry name" value="Amidohydro-rel"/>
</dbReference>
<evidence type="ECO:0000256" key="4">
    <source>
        <dbReference type="ARBA" id="ARBA00022723"/>
    </source>
</evidence>
<dbReference type="PANTHER" id="PTHR43668:SF4">
    <property type="entry name" value="ALLANTOINASE"/>
    <property type="match status" value="1"/>
</dbReference>
<dbReference type="Gene3D" id="3.20.20.140">
    <property type="entry name" value="Metal-dependent hydrolases"/>
    <property type="match status" value="1"/>
</dbReference>
<keyword evidence="5 7" id="KW-0378">Hydrolase</keyword>
<dbReference type="SUPFAM" id="SSF51338">
    <property type="entry name" value="Composite domain of metallo-dependent hydrolases"/>
    <property type="match status" value="1"/>
</dbReference>
<dbReference type="GO" id="GO:0004038">
    <property type="term" value="F:allantoinase activity"/>
    <property type="evidence" value="ECO:0007669"/>
    <property type="project" value="TreeGrafter"/>
</dbReference>
<evidence type="ECO:0000256" key="2">
    <source>
        <dbReference type="ARBA" id="ARBA00002368"/>
    </source>
</evidence>
<evidence type="ECO:0000313" key="7">
    <source>
        <dbReference type="EMBL" id="OGE98551.1"/>
    </source>
</evidence>
<sequence length="407" mass="44822">MILQGKIVNFDSQTEGQVLINEQTGLIEQVGQNLGSADLKTEGFIFPGFIDVHVHVREDVSGKELYKEGLKTASDAAINGGVTHLVDMPNNPVPPIDDASYAEKKKIFKNSLVDVTLYAGVGQNTEPLSTPVPYKVFLAKPPVGALFFQSEAAVEEVMARYCGQYLSFHAEDAEILDAHKGAPAHEQQRPPEAETKAIETVIELAEKFDLRAKICHLSTAAGLEKIKAAKKRGINMTCEVTPHHLYFDESHLTQENRKWLQMNPPLRSKEDRAAMLEGLKSGDIDFLATDHAPHTLEEKIRGTSGLPHLDTYGPFITWLMKEQGFSASQIARVCGGNPGEFVNQFTEEKFGAIKPGFVGSLTIVNPDEPLTVSKEILKTKCAWSPFEGVTFPGRVTHTIIRGKVYQI</sequence>
<evidence type="ECO:0000256" key="3">
    <source>
        <dbReference type="ARBA" id="ARBA00010286"/>
    </source>
</evidence>
<protein>
    <submittedName>
        <fullName evidence="7">Amidohydrolase</fullName>
    </submittedName>
</protein>
<dbReference type="Pfam" id="PF01979">
    <property type="entry name" value="Amidohydro_1"/>
    <property type="match status" value="1"/>
</dbReference>
<comment type="similarity">
    <text evidence="3">Belongs to the metallo-dependent hydrolases superfamily. DHOase family. Class I DHOase subfamily.</text>
</comment>
<dbReference type="InterPro" id="IPR011059">
    <property type="entry name" value="Metal-dep_hydrolase_composite"/>
</dbReference>
<reference evidence="7 8" key="1">
    <citation type="journal article" date="2016" name="Nat. Commun.">
        <title>Thousands of microbial genomes shed light on interconnected biogeochemical processes in an aquifer system.</title>
        <authorList>
            <person name="Anantharaman K."/>
            <person name="Brown C.T."/>
            <person name="Hug L.A."/>
            <person name="Sharon I."/>
            <person name="Castelle C.J."/>
            <person name="Probst A.J."/>
            <person name="Thomas B.C."/>
            <person name="Singh A."/>
            <person name="Wilkins M.J."/>
            <person name="Karaoz U."/>
            <person name="Brodie E.L."/>
            <person name="Williams K.H."/>
            <person name="Hubbard S.S."/>
            <person name="Banfield J.F."/>
        </authorList>
    </citation>
    <scope>NUCLEOTIDE SEQUENCE [LARGE SCALE GENOMIC DNA]</scope>
</reference>
<accession>A0A1F5Q8M6</accession>
<keyword evidence="4" id="KW-0479">Metal-binding</keyword>
<dbReference type="Proteomes" id="UP000177235">
    <property type="component" value="Unassembled WGS sequence"/>
</dbReference>
<dbReference type="InterPro" id="IPR032466">
    <property type="entry name" value="Metal_Hydrolase"/>
</dbReference>
<dbReference type="PANTHER" id="PTHR43668">
    <property type="entry name" value="ALLANTOINASE"/>
    <property type="match status" value="1"/>
</dbReference>
<dbReference type="InterPro" id="IPR050138">
    <property type="entry name" value="DHOase/Allantoinase_Hydrolase"/>
</dbReference>
<gene>
    <name evidence="7" type="ORF">A3J05_04220</name>
</gene>
<dbReference type="SUPFAM" id="SSF51556">
    <property type="entry name" value="Metallo-dependent hydrolases"/>
    <property type="match status" value="1"/>
</dbReference>
<dbReference type="GO" id="GO:0005737">
    <property type="term" value="C:cytoplasm"/>
    <property type="evidence" value="ECO:0007669"/>
    <property type="project" value="TreeGrafter"/>
</dbReference>
<evidence type="ECO:0000256" key="1">
    <source>
        <dbReference type="ARBA" id="ARBA00001947"/>
    </source>
</evidence>
<dbReference type="GO" id="GO:0006145">
    <property type="term" value="P:purine nucleobase catabolic process"/>
    <property type="evidence" value="ECO:0007669"/>
    <property type="project" value="TreeGrafter"/>
</dbReference>
<evidence type="ECO:0000259" key="6">
    <source>
        <dbReference type="Pfam" id="PF01979"/>
    </source>
</evidence>
<comment type="cofactor">
    <cofactor evidence="1">
        <name>Zn(2+)</name>
        <dbReference type="ChEBI" id="CHEBI:29105"/>
    </cofactor>
</comment>
<evidence type="ECO:0000313" key="8">
    <source>
        <dbReference type="Proteomes" id="UP000177235"/>
    </source>
</evidence>
<dbReference type="NCBIfam" id="TIGR00857">
    <property type="entry name" value="pyrC_multi"/>
    <property type="match status" value="1"/>
</dbReference>
<comment type="function">
    <text evidence="2">Catalyzes the reversible cyclization of carbamoyl aspartate to dihydroorotate.</text>
</comment>
<evidence type="ECO:0000256" key="5">
    <source>
        <dbReference type="ARBA" id="ARBA00022801"/>
    </source>
</evidence>
<name>A0A1F5Q8M6_9BACT</name>
<feature type="domain" description="Amidohydrolase-related" evidence="6">
    <location>
        <begin position="44"/>
        <end position="404"/>
    </location>
</feature>
<dbReference type="InterPro" id="IPR002195">
    <property type="entry name" value="Dihydroorotase_CS"/>
</dbReference>
<dbReference type="PROSITE" id="PS00483">
    <property type="entry name" value="DIHYDROOROTASE_2"/>
    <property type="match status" value="1"/>
</dbReference>
<dbReference type="GO" id="GO:0046872">
    <property type="term" value="F:metal ion binding"/>
    <property type="evidence" value="ECO:0007669"/>
    <property type="project" value="UniProtKB-KW"/>
</dbReference>
<dbReference type="AlphaFoldDB" id="A0A1F5Q8M6"/>
<comment type="caution">
    <text evidence="7">The sequence shown here is derived from an EMBL/GenBank/DDBJ whole genome shotgun (WGS) entry which is preliminary data.</text>
</comment>
<organism evidence="7 8">
    <name type="scientific">Candidatus Doudnabacteria bacterium RIFCSPLOWO2_02_FULL_48_13</name>
    <dbReference type="NCBI Taxonomy" id="1817845"/>
    <lineage>
        <taxon>Bacteria</taxon>
        <taxon>Candidatus Doudnaibacteriota</taxon>
    </lineage>
</organism>